<proteinExistence type="predicted"/>
<sequence>MRPVRAARRAVAIAAAALMTTTACSFDGVSSLPLPGTVGRGDGATAYTVALANVGTLETNSPVMIDDVVIGSVSRIGIVDRHAEVGIRVKAGVEIPANAIATVGQTSLLGSMHLELAAPLGEPAVGVLAPGSSIGLDASSTHPSTEQTLAALSTVVNGGGLGQIGDVVHSFNDVFAGHQSDIRELLGRLDRFVGILDTQTDDIIATITELDRFSATLAQQRDVVSRALREIPPALDTLVRQRPRFTEALDALRRFSDTAGTVIDAVHTDLVTNLANLEPALRAVADLGPDISTGLGYALTFPLNQNIIDRGVRGDYMNLFVTVDLTLGRFKRGLLAGTSFGDENAPLVPAPGDPGYETFYSKNPLGEAVAPPPGVMGPDRLPTGGR</sequence>
<dbReference type="Proteomes" id="UP000254291">
    <property type="component" value="Unassembled WGS sequence"/>
</dbReference>
<protein>
    <submittedName>
        <fullName evidence="5">Virulence factor Mce family protein</fullName>
    </submittedName>
</protein>
<dbReference type="InterPro" id="IPR024516">
    <property type="entry name" value="Mce_C"/>
</dbReference>
<dbReference type="InterPro" id="IPR005693">
    <property type="entry name" value="Mce"/>
</dbReference>
<keyword evidence="2" id="KW-0732">Signal</keyword>
<dbReference type="EMBL" id="UGQM01000001">
    <property type="protein sequence ID" value="STZ42868.1"/>
    <property type="molecule type" value="Genomic_DNA"/>
</dbReference>
<dbReference type="InterPro" id="IPR052336">
    <property type="entry name" value="MlaD_Phospholipid_Transporter"/>
</dbReference>
<dbReference type="PANTHER" id="PTHR33371">
    <property type="entry name" value="INTERMEMBRANE PHOSPHOLIPID TRANSPORT SYSTEM BINDING PROTEIN MLAD-RELATED"/>
    <property type="match status" value="1"/>
</dbReference>
<reference evidence="5 6" key="1">
    <citation type="submission" date="2018-06" db="EMBL/GenBank/DDBJ databases">
        <authorList>
            <consortium name="Pathogen Informatics"/>
            <person name="Doyle S."/>
        </authorList>
    </citation>
    <scope>NUCLEOTIDE SEQUENCE [LARGE SCALE GENOMIC DNA]</scope>
    <source>
        <strain evidence="5 6">NCTC10742</strain>
    </source>
</reference>
<dbReference type="Pfam" id="PF11887">
    <property type="entry name" value="Mce4_CUP1"/>
    <property type="match status" value="1"/>
</dbReference>
<feature type="region of interest" description="Disordered" evidence="1">
    <location>
        <begin position="362"/>
        <end position="386"/>
    </location>
</feature>
<dbReference type="InterPro" id="IPR003399">
    <property type="entry name" value="Mce/MlaD"/>
</dbReference>
<feature type="chain" id="PRO_5016830301" evidence="2">
    <location>
        <begin position="26"/>
        <end position="386"/>
    </location>
</feature>
<dbReference type="NCBIfam" id="TIGR00996">
    <property type="entry name" value="Mtu_fam_mce"/>
    <property type="match status" value="1"/>
</dbReference>
<evidence type="ECO:0000256" key="2">
    <source>
        <dbReference type="SAM" id="SignalP"/>
    </source>
</evidence>
<feature type="signal peptide" evidence="2">
    <location>
        <begin position="1"/>
        <end position="25"/>
    </location>
</feature>
<feature type="domain" description="Mammalian cell entry C-terminal" evidence="4">
    <location>
        <begin position="128"/>
        <end position="292"/>
    </location>
</feature>
<accession>A0A378SL49</accession>
<feature type="domain" description="Mce/MlaD" evidence="3">
    <location>
        <begin position="46"/>
        <end position="117"/>
    </location>
</feature>
<evidence type="ECO:0000259" key="4">
    <source>
        <dbReference type="Pfam" id="PF11887"/>
    </source>
</evidence>
<evidence type="ECO:0000256" key="1">
    <source>
        <dbReference type="SAM" id="MobiDB-lite"/>
    </source>
</evidence>
<dbReference type="PANTHER" id="PTHR33371:SF15">
    <property type="entry name" value="LIPOPROTEIN LPRN"/>
    <property type="match status" value="1"/>
</dbReference>
<gene>
    <name evidence="5" type="ORF">NCTC10742_02084</name>
</gene>
<evidence type="ECO:0000313" key="5">
    <source>
        <dbReference type="EMBL" id="STZ42868.1"/>
    </source>
</evidence>
<dbReference type="RefSeq" id="WP_115327151.1">
    <property type="nucleotide sequence ID" value="NZ_JACKST010000030.1"/>
</dbReference>
<evidence type="ECO:0000313" key="6">
    <source>
        <dbReference type="Proteomes" id="UP000254291"/>
    </source>
</evidence>
<dbReference type="GO" id="GO:0005576">
    <property type="term" value="C:extracellular region"/>
    <property type="evidence" value="ECO:0007669"/>
    <property type="project" value="TreeGrafter"/>
</dbReference>
<dbReference type="Pfam" id="PF02470">
    <property type="entry name" value="MlaD"/>
    <property type="match status" value="1"/>
</dbReference>
<name>A0A378SL49_9MYCO</name>
<dbReference type="PROSITE" id="PS51257">
    <property type="entry name" value="PROKAR_LIPOPROTEIN"/>
    <property type="match status" value="1"/>
</dbReference>
<dbReference type="AlphaFoldDB" id="A0A378SL49"/>
<organism evidence="5 6">
    <name type="scientific">Mycolicibacterium gilvum</name>
    <dbReference type="NCBI Taxonomy" id="1804"/>
    <lineage>
        <taxon>Bacteria</taxon>
        <taxon>Bacillati</taxon>
        <taxon>Actinomycetota</taxon>
        <taxon>Actinomycetes</taxon>
        <taxon>Mycobacteriales</taxon>
        <taxon>Mycobacteriaceae</taxon>
        <taxon>Mycolicibacterium</taxon>
    </lineage>
</organism>
<evidence type="ECO:0000259" key="3">
    <source>
        <dbReference type="Pfam" id="PF02470"/>
    </source>
</evidence>